<name>A0A1R2BGE5_9CILI</name>
<dbReference type="EMBL" id="MPUH01000667">
    <property type="protein sequence ID" value="OMJ75821.1"/>
    <property type="molecule type" value="Genomic_DNA"/>
</dbReference>
<keyword evidence="3" id="KW-1185">Reference proteome</keyword>
<evidence type="ECO:0000313" key="2">
    <source>
        <dbReference type="EMBL" id="OMJ75821.1"/>
    </source>
</evidence>
<feature type="region of interest" description="Disordered" evidence="1">
    <location>
        <begin position="270"/>
        <end position="317"/>
    </location>
</feature>
<feature type="region of interest" description="Disordered" evidence="1">
    <location>
        <begin position="431"/>
        <end position="490"/>
    </location>
</feature>
<feature type="compositionally biased region" description="Polar residues" evidence="1">
    <location>
        <begin position="475"/>
        <end position="490"/>
    </location>
</feature>
<feature type="compositionally biased region" description="Basic and acidic residues" evidence="1">
    <location>
        <begin position="457"/>
        <end position="470"/>
    </location>
</feature>
<accession>A0A1R2BGE5</accession>
<reference evidence="2 3" key="1">
    <citation type="submission" date="2016-11" db="EMBL/GenBank/DDBJ databases">
        <title>The macronuclear genome of Stentor coeruleus: a giant cell with tiny introns.</title>
        <authorList>
            <person name="Slabodnick M."/>
            <person name="Ruby J.G."/>
            <person name="Reiff S.B."/>
            <person name="Swart E.C."/>
            <person name="Gosai S."/>
            <person name="Prabakaran S."/>
            <person name="Witkowska E."/>
            <person name="Larue G.E."/>
            <person name="Fisher S."/>
            <person name="Freeman R.M."/>
            <person name="Gunawardena J."/>
            <person name="Chu W."/>
            <person name="Stover N.A."/>
            <person name="Gregory B.D."/>
            <person name="Nowacki M."/>
            <person name="Derisi J."/>
            <person name="Roy S.W."/>
            <person name="Marshall W.F."/>
            <person name="Sood P."/>
        </authorList>
    </citation>
    <scope>NUCLEOTIDE SEQUENCE [LARGE SCALE GENOMIC DNA]</scope>
    <source>
        <strain evidence="2">WM001</strain>
    </source>
</reference>
<sequence>MAEKAEEKKTFRKKVILPSDKDETLVKVKPRPLPNYEEKTAQIRLNAAAILREEARLKKQEEEEKKRIANFMIDMRDDREFESWQKAMRAKDEIDKIEKLQARKIEMELAREEAIEALKQKYTENKLLAAQIKEQSKNQMEDKQIEIEKDLEEKKKQAIDIYESRANIQTELEKVKLKKKKIKEELQKEIQDAINQRKEEEAQENIRRDELINQIRDLEKQPISRTKGFDPNEIMGFGLLEEMSLAQLKERLELRKKQIEDEINMRRDENIRKKEMKAQDLTEKVNKITEHRSIRAQQHEDKKRKQQEEKEKKDKIYQEMREKGLLTAYEKINAKKQARMAEQKKLEKELKEIKLKRQYMNANRALVEEKAWKEHEAGAEREAKDRQADALIEQERIERIKLSEANLRAKAARELAKQKVGVVKNYGESLEEAHEENEFLQREDRREKVTKHNNQKNFEETHKQKMEERQPYTAKINNSSIKNARTLSKK</sequence>
<feature type="compositionally biased region" description="Basic and acidic residues" evidence="1">
    <location>
        <begin position="436"/>
        <end position="447"/>
    </location>
</feature>
<comment type="caution">
    <text evidence="2">The sequence shown here is derived from an EMBL/GenBank/DDBJ whole genome shotgun (WGS) entry which is preliminary data.</text>
</comment>
<evidence type="ECO:0000313" key="3">
    <source>
        <dbReference type="Proteomes" id="UP000187209"/>
    </source>
</evidence>
<evidence type="ECO:0000256" key="1">
    <source>
        <dbReference type="SAM" id="MobiDB-lite"/>
    </source>
</evidence>
<dbReference type="InterPro" id="IPR039341">
    <property type="entry name" value="CFAP99"/>
</dbReference>
<dbReference type="AlphaFoldDB" id="A0A1R2BGE5"/>
<dbReference type="Proteomes" id="UP000187209">
    <property type="component" value="Unassembled WGS sequence"/>
</dbReference>
<dbReference type="PANTHER" id="PTHR34649:SF1">
    <property type="entry name" value="CILIA- AND FLAGELLA-ASSOCIATED PROTEIN 99"/>
    <property type="match status" value="1"/>
</dbReference>
<protein>
    <submittedName>
        <fullName evidence="2">Uncharacterized protein</fullName>
    </submittedName>
</protein>
<dbReference type="OrthoDB" id="310506at2759"/>
<proteinExistence type="predicted"/>
<dbReference type="PANTHER" id="PTHR34649">
    <property type="entry name" value="CILIA- AND FLAGELLA-ASSOCIATED PROTEIN 99"/>
    <property type="match status" value="1"/>
</dbReference>
<gene>
    <name evidence="2" type="ORF">SteCoe_24959</name>
</gene>
<organism evidence="2 3">
    <name type="scientific">Stentor coeruleus</name>
    <dbReference type="NCBI Taxonomy" id="5963"/>
    <lineage>
        <taxon>Eukaryota</taxon>
        <taxon>Sar</taxon>
        <taxon>Alveolata</taxon>
        <taxon>Ciliophora</taxon>
        <taxon>Postciliodesmatophora</taxon>
        <taxon>Heterotrichea</taxon>
        <taxon>Heterotrichida</taxon>
        <taxon>Stentoridae</taxon>
        <taxon>Stentor</taxon>
    </lineage>
</organism>